<evidence type="ECO:0000313" key="3">
    <source>
        <dbReference type="Proteomes" id="UP000195024"/>
    </source>
</evidence>
<keyword evidence="1" id="KW-0472">Membrane</keyword>
<evidence type="ECO:0000256" key="1">
    <source>
        <dbReference type="SAM" id="Phobius"/>
    </source>
</evidence>
<dbReference type="AlphaFoldDB" id="A0A242L050"/>
<accession>A0A242L050</accession>
<dbReference type="EMBL" id="NGMS01000001">
    <property type="protein sequence ID" value="OTP27577.1"/>
    <property type="molecule type" value="Genomic_DNA"/>
</dbReference>
<proteinExistence type="predicted"/>
<gene>
    <name evidence="2" type="ORF">A5802_001312</name>
</gene>
<comment type="caution">
    <text evidence="2">The sequence shown here is derived from an EMBL/GenBank/DDBJ whole genome shotgun (WGS) entry which is preliminary data.</text>
</comment>
<name>A0A242L050_ENTMU</name>
<evidence type="ECO:0000313" key="2">
    <source>
        <dbReference type="EMBL" id="OTP27577.1"/>
    </source>
</evidence>
<keyword evidence="1" id="KW-1133">Transmembrane helix</keyword>
<feature type="transmembrane region" description="Helical" evidence="1">
    <location>
        <begin position="12"/>
        <end position="32"/>
    </location>
</feature>
<reference evidence="2 3" key="1">
    <citation type="submission" date="2017-05" db="EMBL/GenBank/DDBJ databases">
        <title>The Genome Sequence of Enterococcus mundtii 6B1_DIV0119.</title>
        <authorList>
            <consortium name="The Broad Institute Genomics Platform"/>
            <consortium name="The Broad Institute Genomic Center for Infectious Diseases"/>
            <person name="Earl A."/>
            <person name="Manson A."/>
            <person name="Schwartman J."/>
            <person name="Gilmore M."/>
            <person name="Abouelleil A."/>
            <person name="Cao P."/>
            <person name="Chapman S."/>
            <person name="Cusick C."/>
            <person name="Shea T."/>
            <person name="Young S."/>
            <person name="Neafsey D."/>
            <person name="Nusbaum C."/>
            <person name="Birren B."/>
        </authorList>
    </citation>
    <scope>NUCLEOTIDE SEQUENCE [LARGE SCALE GENOMIC DNA]</scope>
    <source>
        <strain evidence="2 3">6B1_DIV0119</strain>
    </source>
</reference>
<sequence length="34" mass="4187">MKKISYRKKYEWIGLGLQLVLVAIGLIYYFFIYR</sequence>
<keyword evidence="1" id="KW-0812">Transmembrane</keyword>
<dbReference type="Proteomes" id="UP000195024">
    <property type="component" value="Unassembled WGS sequence"/>
</dbReference>
<organism evidence="2 3">
    <name type="scientific">Enterococcus mundtii</name>
    <dbReference type="NCBI Taxonomy" id="53346"/>
    <lineage>
        <taxon>Bacteria</taxon>
        <taxon>Bacillati</taxon>
        <taxon>Bacillota</taxon>
        <taxon>Bacilli</taxon>
        <taxon>Lactobacillales</taxon>
        <taxon>Enterococcaceae</taxon>
        <taxon>Enterococcus</taxon>
    </lineage>
</organism>
<protein>
    <submittedName>
        <fullName evidence="2">Uncharacterized protein</fullName>
    </submittedName>
</protein>